<evidence type="ECO:0000256" key="3">
    <source>
        <dbReference type="ARBA" id="ARBA00022692"/>
    </source>
</evidence>
<evidence type="ECO:0000313" key="9">
    <source>
        <dbReference type="Proteomes" id="UP000548476"/>
    </source>
</evidence>
<organism evidence="8 9">
    <name type="scientific">Phytomonospora endophytica</name>
    <dbReference type="NCBI Taxonomy" id="714109"/>
    <lineage>
        <taxon>Bacteria</taxon>
        <taxon>Bacillati</taxon>
        <taxon>Actinomycetota</taxon>
        <taxon>Actinomycetes</taxon>
        <taxon>Micromonosporales</taxon>
        <taxon>Micromonosporaceae</taxon>
        <taxon>Phytomonospora</taxon>
    </lineage>
</organism>
<dbReference type="InterPro" id="IPR051791">
    <property type="entry name" value="Pra-immunoreactive"/>
</dbReference>
<keyword evidence="3 6" id="KW-0812">Transmembrane</keyword>
<proteinExistence type="predicted"/>
<dbReference type="Pfam" id="PF06271">
    <property type="entry name" value="RDD"/>
    <property type="match status" value="1"/>
</dbReference>
<reference evidence="8 9" key="1">
    <citation type="submission" date="2020-08" db="EMBL/GenBank/DDBJ databases">
        <title>Genomic Encyclopedia of Type Strains, Phase IV (KMG-IV): sequencing the most valuable type-strain genomes for metagenomic binning, comparative biology and taxonomic classification.</title>
        <authorList>
            <person name="Goeker M."/>
        </authorList>
    </citation>
    <scope>NUCLEOTIDE SEQUENCE [LARGE SCALE GENOMIC DNA]</scope>
    <source>
        <strain evidence="8 9">YIM 65646</strain>
    </source>
</reference>
<dbReference type="RefSeq" id="WP_184791429.1">
    <property type="nucleotide sequence ID" value="NZ_BONT01000069.1"/>
</dbReference>
<dbReference type="PANTHER" id="PTHR36115:SF4">
    <property type="entry name" value="MEMBRANE PROTEIN"/>
    <property type="match status" value="1"/>
</dbReference>
<dbReference type="GO" id="GO:0005886">
    <property type="term" value="C:plasma membrane"/>
    <property type="evidence" value="ECO:0007669"/>
    <property type="project" value="UniProtKB-SubCell"/>
</dbReference>
<dbReference type="EMBL" id="JACHGT010000017">
    <property type="protein sequence ID" value="MBB6038651.1"/>
    <property type="molecule type" value="Genomic_DNA"/>
</dbReference>
<evidence type="ECO:0000256" key="1">
    <source>
        <dbReference type="ARBA" id="ARBA00004651"/>
    </source>
</evidence>
<feature type="transmembrane region" description="Helical" evidence="6">
    <location>
        <begin position="37"/>
        <end position="58"/>
    </location>
</feature>
<gene>
    <name evidence="8" type="ORF">HNR73_006537</name>
</gene>
<protein>
    <submittedName>
        <fullName evidence="8">Putative RDD family membrane protein YckC</fullName>
    </submittedName>
</protein>
<dbReference type="AlphaFoldDB" id="A0A841FMW6"/>
<dbReference type="InterPro" id="IPR010432">
    <property type="entry name" value="RDD"/>
</dbReference>
<feature type="transmembrane region" description="Helical" evidence="6">
    <location>
        <begin position="70"/>
        <end position="96"/>
    </location>
</feature>
<evidence type="ECO:0000256" key="5">
    <source>
        <dbReference type="ARBA" id="ARBA00023136"/>
    </source>
</evidence>
<keyword evidence="2" id="KW-1003">Cell membrane</keyword>
<comment type="caution">
    <text evidence="8">The sequence shown here is derived from an EMBL/GenBank/DDBJ whole genome shotgun (WGS) entry which is preliminary data.</text>
</comment>
<keyword evidence="4 6" id="KW-1133">Transmembrane helix</keyword>
<keyword evidence="5 6" id="KW-0472">Membrane</keyword>
<keyword evidence="9" id="KW-1185">Reference proteome</keyword>
<evidence type="ECO:0000256" key="4">
    <source>
        <dbReference type="ARBA" id="ARBA00022989"/>
    </source>
</evidence>
<comment type="subcellular location">
    <subcellularLocation>
        <location evidence="1">Cell membrane</location>
        <topology evidence="1">Multi-pass membrane protein</topology>
    </subcellularLocation>
</comment>
<sequence>MTTEQSRFTTPIDDFTVPIALETPSLADPGQRFLARLIDNAIGIGLFLAFLVPGFLLAENTERGSVARTVMVAGSALIAVLSPLLYEIVLTAVWGATFGKKAMKLRVVRVSDARIPGWTASTFRALVSGVFGLVPCVGYLDPMWCLWDKPNRQTLHDKAVRTIVIRIDHTPYREPATLKGPPATDWRSP</sequence>
<accession>A0A841FMW6</accession>
<evidence type="ECO:0000256" key="6">
    <source>
        <dbReference type="SAM" id="Phobius"/>
    </source>
</evidence>
<feature type="domain" description="RDD" evidence="7">
    <location>
        <begin position="27"/>
        <end position="159"/>
    </location>
</feature>
<evidence type="ECO:0000313" key="8">
    <source>
        <dbReference type="EMBL" id="MBB6038651.1"/>
    </source>
</evidence>
<name>A0A841FMW6_9ACTN</name>
<evidence type="ECO:0000259" key="7">
    <source>
        <dbReference type="Pfam" id="PF06271"/>
    </source>
</evidence>
<dbReference type="Proteomes" id="UP000548476">
    <property type="component" value="Unassembled WGS sequence"/>
</dbReference>
<dbReference type="PANTHER" id="PTHR36115">
    <property type="entry name" value="PROLINE-RICH ANTIGEN HOMOLOG-RELATED"/>
    <property type="match status" value="1"/>
</dbReference>
<evidence type="ECO:0000256" key="2">
    <source>
        <dbReference type="ARBA" id="ARBA00022475"/>
    </source>
</evidence>